<evidence type="ECO:0000313" key="2">
    <source>
        <dbReference type="EMBL" id="KAF3587358.1"/>
    </source>
</evidence>
<feature type="transmembrane region" description="Helical" evidence="1">
    <location>
        <begin position="107"/>
        <end position="126"/>
    </location>
</feature>
<dbReference type="Proteomes" id="UP000712600">
    <property type="component" value="Unassembled WGS sequence"/>
</dbReference>
<name>A0A8S9S3W4_BRACR</name>
<dbReference type="AlphaFoldDB" id="A0A8S9S3W4"/>
<feature type="transmembrane region" description="Helical" evidence="1">
    <location>
        <begin position="81"/>
        <end position="101"/>
    </location>
</feature>
<keyword evidence="1" id="KW-0812">Transmembrane</keyword>
<feature type="transmembrane region" description="Helical" evidence="1">
    <location>
        <begin position="46"/>
        <end position="69"/>
    </location>
</feature>
<comment type="caution">
    <text evidence="2">The sequence shown here is derived from an EMBL/GenBank/DDBJ whole genome shotgun (WGS) entry which is preliminary data.</text>
</comment>
<reference evidence="2" key="1">
    <citation type="submission" date="2019-12" db="EMBL/GenBank/DDBJ databases">
        <title>Genome sequencing and annotation of Brassica cretica.</title>
        <authorList>
            <person name="Studholme D.J."/>
            <person name="Sarris P."/>
        </authorList>
    </citation>
    <scope>NUCLEOTIDE SEQUENCE</scope>
    <source>
        <strain evidence="2">PFS-109/04</strain>
        <tissue evidence="2">Leaf</tissue>
    </source>
</reference>
<feature type="transmembrane region" description="Helical" evidence="1">
    <location>
        <begin position="133"/>
        <end position="153"/>
    </location>
</feature>
<keyword evidence="1" id="KW-1133">Transmembrane helix</keyword>
<feature type="transmembrane region" description="Helical" evidence="1">
    <location>
        <begin position="159"/>
        <end position="180"/>
    </location>
</feature>
<evidence type="ECO:0000256" key="1">
    <source>
        <dbReference type="SAM" id="Phobius"/>
    </source>
</evidence>
<feature type="transmembrane region" description="Helical" evidence="1">
    <location>
        <begin position="20"/>
        <end position="40"/>
    </location>
</feature>
<proteinExistence type="predicted"/>
<accession>A0A8S9S3W4</accession>
<dbReference type="EMBL" id="QGKX02000088">
    <property type="protein sequence ID" value="KAF3587358.1"/>
    <property type="molecule type" value="Genomic_DNA"/>
</dbReference>
<gene>
    <name evidence="2" type="ORF">F2Q69_00030997</name>
</gene>
<protein>
    <submittedName>
        <fullName evidence="2">Uncharacterized protein</fullName>
    </submittedName>
</protein>
<sequence length="190" mass="21760">MANPSDKVVVKWVNDTRARVCWVILASLCLCGFTQLIEVFKDESQVIYKYVGMSLVSLYVILLVKSLCYDETPTIAYKSGSCLRSFVPLVFFFIIFITIYYHRTLGVSILTLSILFGVVALMQLLFPIDEFYVGYVMVIITLGISIACSVVDYDLEEVMPFGFIFSYIFLCEMIIGVINYPGNHRFFNRY</sequence>
<organism evidence="2 3">
    <name type="scientific">Brassica cretica</name>
    <name type="common">Mustard</name>
    <dbReference type="NCBI Taxonomy" id="69181"/>
    <lineage>
        <taxon>Eukaryota</taxon>
        <taxon>Viridiplantae</taxon>
        <taxon>Streptophyta</taxon>
        <taxon>Embryophyta</taxon>
        <taxon>Tracheophyta</taxon>
        <taxon>Spermatophyta</taxon>
        <taxon>Magnoliopsida</taxon>
        <taxon>eudicotyledons</taxon>
        <taxon>Gunneridae</taxon>
        <taxon>Pentapetalae</taxon>
        <taxon>rosids</taxon>
        <taxon>malvids</taxon>
        <taxon>Brassicales</taxon>
        <taxon>Brassicaceae</taxon>
        <taxon>Brassiceae</taxon>
        <taxon>Brassica</taxon>
    </lineage>
</organism>
<evidence type="ECO:0000313" key="3">
    <source>
        <dbReference type="Proteomes" id="UP000712600"/>
    </source>
</evidence>
<keyword evidence="1" id="KW-0472">Membrane</keyword>